<dbReference type="InterPro" id="IPR032421">
    <property type="entry name" value="PMT_4TMC"/>
</dbReference>
<feature type="domain" description="MIR" evidence="16">
    <location>
        <begin position="304"/>
        <end position="358"/>
    </location>
</feature>
<keyword evidence="12" id="KW-0325">Glycoprotein</keyword>
<feature type="transmembrane region" description="Helical" evidence="15">
    <location>
        <begin position="646"/>
        <end position="666"/>
    </location>
</feature>
<dbReference type="EMBL" id="MCGN01000008">
    <property type="protein sequence ID" value="ORY93805.1"/>
    <property type="molecule type" value="Genomic_DNA"/>
</dbReference>
<evidence type="ECO:0000256" key="11">
    <source>
        <dbReference type="ARBA" id="ARBA00023136"/>
    </source>
</evidence>
<dbReference type="SMART" id="SM00472">
    <property type="entry name" value="MIR"/>
    <property type="match status" value="3"/>
</dbReference>
<comment type="similarity">
    <text evidence="3 15">Belongs to the glycosyltransferase 39 family.</text>
</comment>
<feature type="transmembrane region" description="Helical" evidence="15">
    <location>
        <begin position="112"/>
        <end position="133"/>
    </location>
</feature>
<evidence type="ECO:0000256" key="13">
    <source>
        <dbReference type="ARBA" id="ARBA00045085"/>
    </source>
</evidence>
<dbReference type="PROSITE" id="PS50919">
    <property type="entry name" value="MIR"/>
    <property type="match status" value="3"/>
</dbReference>
<comment type="catalytic activity">
    <reaction evidence="13 15">
        <text>a di-trans,poly-cis-dolichyl beta-D-mannosyl phosphate + L-threonyl-[protein] = 3-O-(alpha-D-mannosyl)-L-threonyl-[protein] + a di-trans,poly-cis-dolichyl phosphate + H(+)</text>
        <dbReference type="Rhea" id="RHEA:53396"/>
        <dbReference type="Rhea" id="RHEA-COMP:11060"/>
        <dbReference type="Rhea" id="RHEA-COMP:13547"/>
        <dbReference type="Rhea" id="RHEA-COMP:19498"/>
        <dbReference type="Rhea" id="RHEA-COMP:19501"/>
        <dbReference type="ChEBI" id="CHEBI:15378"/>
        <dbReference type="ChEBI" id="CHEBI:30013"/>
        <dbReference type="ChEBI" id="CHEBI:57683"/>
        <dbReference type="ChEBI" id="CHEBI:58211"/>
        <dbReference type="ChEBI" id="CHEBI:137323"/>
        <dbReference type="EC" id="2.4.1.109"/>
    </reaction>
</comment>
<evidence type="ECO:0000313" key="18">
    <source>
        <dbReference type="Proteomes" id="UP000242180"/>
    </source>
</evidence>
<evidence type="ECO:0000256" key="4">
    <source>
        <dbReference type="ARBA" id="ARBA00012839"/>
    </source>
</evidence>
<dbReference type="InParanoid" id="A0A1X2H5Q5"/>
<comment type="function">
    <text evidence="15">Transfers mannose from Dol-P-mannose to Ser or Thr residues on proteins.</text>
</comment>
<dbReference type="Gene3D" id="2.80.10.50">
    <property type="match status" value="1"/>
</dbReference>
<dbReference type="EC" id="2.4.1.109" evidence="4 15"/>
<evidence type="ECO:0000256" key="10">
    <source>
        <dbReference type="ARBA" id="ARBA00022989"/>
    </source>
</evidence>
<dbReference type="Pfam" id="PF02366">
    <property type="entry name" value="PMT"/>
    <property type="match status" value="1"/>
</dbReference>
<dbReference type="SUPFAM" id="SSF82109">
    <property type="entry name" value="MIR domain"/>
    <property type="match status" value="1"/>
</dbReference>
<feature type="transmembrane region" description="Helical" evidence="15">
    <location>
        <begin position="617"/>
        <end position="634"/>
    </location>
</feature>
<dbReference type="UniPathway" id="UPA00378"/>
<dbReference type="Pfam" id="PF02815">
    <property type="entry name" value="MIR"/>
    <property type="match status" value="1"/>
</dbReference>
<dbReference type="Proteomes" id="UP000242180">
    <property type="component" value="Unassembled WGS sequence"/>
</dbReference>
<feature type="domain" description="MIR" evidence="16">
    <location>
        <begin position="366"/>
        <end position="425"/>
    </location>
</feature>
<comment type="pathway">
    <text evidence="2 15">Protein modification; protein glycosylation.</text>
</comment>
<keyword evidence="6 15" id="KW-0808">Transferase</keyword>
<name>A0A1X2H5Q5_SYNRA</name>
<evidence type="ECO:0000256" key="7">
    <source>
        <dbReference type="ARBA" id="ARBA00022692"/>
    </source>
</evidence>
<evidence type="ECO:0000256" key="3">
    <source>
        <dbReference type="ARBA" id="ARBA00007222"/>
    </source>
</evidence>
<feature type="transmembrane region" description="Helical" evidence="15">
    <location>
        <begin position="140"/>
        <end position="157"/>
    </location>
</feature>
<organism evidence="17 18">
    <name type="scientific">Syncephalastrum racemosum</name>
    <name type="common">Filamentous fungus</name>
    <dbReference type="NCBI Taxonomy" id="13706"/>
    <lineage>
        <taxon>Eukaryota</taxon>
        <taxon>Fungi</taxon>
        <taxon>Fungi incertae sedis</taxon>
        <taxon>Mucoromycota</taxon>
        <taxon>Mucoromycotina</taxon>
        <taxon>Mucoromycetes</taxon>
        <taxon>Mucorales</taxon>
        <taxon>Syncephalastraceae</taxon>
        <taxon>Syncephalastrum</taxon>
    </lineage>
</organism>
<keyword evidence="7 15" id="KW-0812">Transmembrane</keyword>
<dbReference type="PANTHER" id="PTHR10050:SF50">
    <property type="entry name" value="DOLICHYL-PHOSPHATE-MANNOSE--PROTEIN MANNOSYLTRANSFERASE 1-RELATED"/>
    <property type="match status" value="1"/>
</dbReference>
<dbReference type="Pfam" id="PF16192">
    <property type="entry name" value="PMT_4TMC"/>
    <property type="match status" value="1"/>
</dbReference>
<dbReference type="CDD" id="cd23283">
    <property type="entry name" value="beta-trefoil_MIR_PMT1-like"/>
    <property type="match status" value="1"/>
</dbReference>
<feature type="transmembrane region" description="Helical" evidence="15">
    <location>
        <begin position="575"/>
        <end position="597"/>
    </location>
</feature>
<dbReference type="InterPro" id="IPR016093">
    <property type="entry name" value="MIR_motif"/>
</dbReference>
<dbReference type="STRING" id="13706.A0A1X2H5Q5"/>
<comment type="catalytic activity">
    <reaction evidence="14 15">
        <text>a di-trans,poly-cis-dolichyl beta-D-mannosyl phosphate + L-seryl-[protein] = 3-O-(alpha-D-mannosyl)-L-seryl-[protein] + a di-trans,poly-cis-dolichyl phosphate + H(+)</text>
        <dbReference type="Rhea" id="RHEA:17377"/>
        <dbReference type="Rhea" id="RHEA-COMP:9863"/>
        <dbReference type="Rhea" id="RHEA-COMP:13546"/>
        <dbReference type="Rhea" id="RHEA-COMP:19498"/>
        <dbReference type="Rhea" id="RHEA-COMP:19501"/>
        <dbReference type="ChEBI" id="CHEBI:15378"/>
        <dbReference type="ChEBI" id="CHEBI:29999"/>
        <dbReference type="ChEBI" id="CHEBI:57683"/>
        <dbReference type="ChEBI" id="CHEBI:58211"/>
        <dbReference type="ChEBI" id="CHEBI:137321"/>
        <dbReference type="EC" id="2.4.1.109"/>
    </reaction>
</comment>
<comment type="subcellular location">
    <subcellularLocation>
        <location evidence="1 15">Endoplasmic reticulum membrane</location>
        <topology evidence="1 15">Multi-pass membrane protein</topology>
    </subcellularLocation>
</comment>
<evidence type="ECO:0000256" key="5">
    <source>
        <dbReference type="ARBA" id="ARBA00022676"/>
    </source>
</evidence>
<keyword evidence="11 15" id="KW-0472">Membrane</keyword>
<evidence type="ECO:0000256" key="2">
    <source>
        <dbReference type="ARBA" id="ARBA00004922"/>
    </source>
</evidence>
<comment type="caution">
    <text evidence="17">The sequence shown here is derived from an EMBL/GenBank/DDBJ whole genome shotgun (WGS) entry which is preliminary data.</text>
</comment>
<feature type="transmembrane region" description="Helical" evidence="15">
    <location>
        <begin position="255"/>
        <end position="274"/>
    </location>
</feature>
<dbReference type="GO" id="GO:0004169">
    <property type="term" value="F:dolichyl-phosphate-mannose-protein mannosyltransferase activity"/>
    <property type="evidence" value="ECO:0007669"/>
    <property type="project" value="UniProtKB-UniRule"/>
</dbReference>
<keyword evidence="9 15" id="KW-0256">Endoplasmic reticulum</keyword>
<dbReference type="InterPro" id="IPR003342">
    <property type="entry name" value="ArnT-like_N"/>
</dbReference>
<dbReference type="AlphaFoldDB" id="A0A1X2H5Q5"/>
<feature type="transmembrane region" description="Helical" evidence="15">
    <location>
        <begin position="671"/>
        <end position="689"/>
    </location>
</feature>
<evidence type="ECO:0000256" key="15">
    <source>
        <dbReference type="RuleBase" id="RU367007"/>
    </source>
</evidence>
<dbReference type="InterPro" id="IPR036300">
    <property type="entry name" value="MIR_dom_sf"/>
</dbReference>
<dbReference type="PANTHER" id="PTHR10050">
    <property type="entry name" value="DOLICHYL-PHOSPHATE-MANNOSE--PROTEIN MANNOSYLTRANSFERASE"/>
    <property type="match status" value="1"/>
</dbReference>
<dbReference type="InterPro" id="IPR027005">
    <property type="entry name" value="PMT-like"/>
</dbReference>
<feature type="transmembrane region" description="Helical" evidence="15">
    <location>
        <begin position="193"/>
        <end position="210"/>
    </location>
</feature>
<proteinExistence type="inferred from homology"/>
<dbReference type="OMA" id="KNVTPRL"/>
<feature type="transmembrane region" description="Helical" evidence="15">
    <location>
        <begin position="163"/>
        <end position="181"/>
    </location>
</feature>
<reference evidence="17 18" key="1">
    <citation type="submission" date="2016-07" db="EMBL/GenBank/DDBJ databases">
        <title>Pervasive Adenine N6-methylation of Active Genes in Fungi.</title>
        <authorList>
            <consortium name="DOE Joint Genome Institute"/>
            <person name="Mondo S.J."/>
            <person name="Dannebaum R.O."/>
            <person name="Kuo R.C."/>
            <person name="Labutti K."/>
            <person name="Haridas S."/>
            <person name="Kuo A."/>
            <person name="Salamov A."/>
            <person name="Ahrendt S.R."/>
            <person name="Lipzen A."/>
            <person name="Sullivan W."/>
            <person name="Andreopoulos W.B."/>
            <person name="Clum A."/>
            <person name="Lindquist E."/>
            <person name="Daum C."/>
            <person name="Ramamoorthy G.K."/>
            <person name="Gryganskyi A."/>
            <person name="Culley D."/>
            <person name="Magnuson J.K."/>
            <person name="James T.Y."/>
            <person name="O'Malley M.A."/>
            <person name="Stajich J.E."/>
            <person name="Spatafora J.W."/>
            <person name="Visel A."/>
            <person name="Grigoriev I.V."/>
        </authorList>
    </citation>
    <scope>NUCLEOTIDE SEQUENCE [LARGE SCALE GENOMIC DNA]</scope>
    <source>
        <strain evidence="17 18">NRRL 2496</strain>
    </source>
</reference>
<dbReference type="FunCoup" id="A0A1X2H5Q5">
    <property type="interactions" value="199"/>
</dbReference>
<evidence type="ECO:0000256" key="9">
    <source>
        <dbReference type="ARBA" id="ARBA00022824"/>
    </source>
</evidence>
<dbReference type="OrthoDB" id="292747at2759"/>
<sequence length="717" mass="83344">MDYDSKVLKARQRRQSSEAAARKRDWRITIFLTLWASYIRLWKIWQPSSVVFDEVHFGGFASKYIKTRFFMDVHPPLAKMLIALVAKLAGFDGSFDFKDIGKDYIENGVPYVPIRVFCALNGIVTVPIAYWTMRSSGHSVASAVVAALMVCYENGLITNNRHILLDPILLSFTAATTLMWINFHNQQHKQVPFHSWWYFWLFMTGLGLGLTASCKWVGLFTIATIGVSTIKNLWEIWGDTRVDLRLFARHFVARAACLIVVPITVYMIMFGIHFHSLPNSGDGNGFMSPEFQQTLAGHKLADTPIDIAYGSKVYIRHIATRGGYLHSHPHDYPTGSKQQQVTLYPHRDNNNWWTIYKKDSEEPTEIEYVKHGDVVRLMHPDSNKRLHSHDHRPPMTDLDYHNEVSAYGFPSFGGDANDYWRVEIVDHDKRDPESKDRLRTLHSKFRLVHVLQNCALFSHAVKLPDWGWGQQEVTCIKNGKLPKTMWYIDPRKQNKRPESHYLAFLVPADTERVNYRMPGFLSKFIELNKVMWDVNKGLTASHPYDSRPESWPLLRRGINFWGKDNRHLYLLGNPLIYWLSTLSIATYLCLKLIFLLLEKRGIRLEFNGLRRFYDESAGFFLVGWALHYFPFYLMGRQLFLHHYMPALYFAILVFGVGFDMITVRLVSKKRIVLATILIVSCIAVYREFIPITYGEPWTKGSCMRHKWRSTWDFDCVQ</sequence>
<evidence type="ECO:0000256" key="14">
    <source>
        <dbReference type="ARBA" id="ARBA00045102"/>
    </source>
</evidence>
<accession>A0A1X2H5Q5</accession>
<dbReference type="GO" id="GO:0005789">
    <property type="term" value="C:endoplasmic reticulum membrane"/>
    <property type="evidence" value="ECO:0007669"/>
    <property type="project" value="UniProtKB-SubCell"/>
</dbReference>
<evidence type="ECO:0000256" key="6">
    <source>
        <dbReference type="ARBA" id="ARBA00022679"/>
    </source>
</evidence>
<evidence type="ECO:0000313" key="17">
    <source>
        <dbReference type="EMBL" id="ORY93805.1"/>
    </source>
</evidence>
<keyword evidence="8" id="KW-0677">Repeat</keyword>
<protein>
    <recommendedName>
        <fullName evidence="4 15">Dolichyl-phosphate-mannose--protein mannosyltransferase</fullName>
        <ecNumber evidence="4 15">2.4.1.109</ecNumber>
    </recommendedName>
</protein>
<evidence type="ECO:0000259" key="16">
    <source>
        <dbReference type="PROSITE" id="PS50919"/>
    </source>
</evidence>
<keyword evidence="18" id="KW-1185">Reference proteome</keyword>
<evidence type="ECO:0000256" key="8">
    <source>
        <dbReference type="ARBA" id="ARBA00022737"/>
    </source>
</evidence>
<evidence type="ECO:0000256" key="12">
    <source>
        <dbReference type="ARBA" id="ARBA00023180"/>
    </source>
</evidence>
<gene>
    <name evidence="17" type="ORF">BCR43DRAFT_444192</name>
</gene>
<keyword evidence="5 15" id="KW-0328">Glycosyltransferase</keyword>
<keyword evidence="10 15" id="KW-1133">Transmembrane helix</keyword>
<feature type="domain" description="MIR" evidence="16">
    <location>
        <begin position="435"/>
        <end position="491"/>
    </location>
</feature>
<evidence type="ECO:0000256" key="1">
    <source>
        <dbReference type="ARBA" id="ARBA00004477"/>
    </source>
</evidence>